<dbReference type="EMBL" id="SJPJ01000001">
    <property type="protein sequence ID" value="TWT79288.1"/>
    <property type="molecule type" value="Genomic_DNA"/>
</dbReference>
<accession>A0A5C5YW90</accession>
<keyword evidence="2" id="KW-1185">Reference proteome</keyword>
<comment type="caution">
    <text evidence="1">The sequence shown here is derived from an EMBL/GenBank/DDBJ whole genome shotgun (WGS) entry which is preliminary data.</text>
</comment>
<evidence type="ECO:0000313" key="2">
    <source>
        <dbReference type="Proteomes" id="UP000315010"/>
    </source>
</evidence>
<gene>
    <name evidence="1" type="ORF">CA13_06860</name>
</gene>
<dbReference type="AlphaFoldDB" id="A0A5C5YW90"/>
<dbReference type="Proteomes" id="UP000315010">
    <property type="component" value="Unassembled WGS sequence"/>
</dbReference>
<reference evidence="1 2" key="1">
    <citation type="submission" date="2019-02" db="EMBL/GenBank/DDBJ databases">
        <title>Deep-cultivation of Planctomycetes and their phenomic and genomic characterization uncovers novel biology.</title>
        <authorList>
            <person name="Wiegand S."/>
            <person name="Jogler M."/>
            <person name="Boedeker C."/>
            <person name="Pinto D."/>
            <person name="Vollmers J."/>
            <person name="Rivas-Marin E."/>
            <person name="Kohn T."/>
            <person name="Peeters S.H."/>
            <person name="Heuer A."/>
            <person name="Rast P."/>
            <person name="Oberbeckmann S."/>
            <person name="Bunk B."/>
            <person name="Jeske O."/>
            <person name="Meyerdierks A."/>
            <person name="Storesund J.E."/>
            <person name="Kallscheuer N."/>
            <person name="Luecker S."/>
            <person name="Lage O.M."/>
            <person name="Pohl T."/>
            <person name="Merkel B.J."/>
            <person name="Hornburger P."/>
            <person name="Mueller R.-W."/>
            <person name="Bruemmer F."/>
            <person name="Labrenz M."/>
            <person name="Spormann A.M."/>
            <person name="Op Den Camp H."/>
            <person name="Overmann J."/>
            <person name="Amann R."/>
            <person name="Jetten M.S.M."/>
            <person name="Mascher T."/>
            <person name="Medema M.H."/>
            <person name="Devos D.P."/>
            <person name="Kaster A.-K."/>
            <person name="Ovreas L."/>
            <person name="Rohde M."/>
            <person name="Galperin M.Y."/>
            <person name="Jogler C."/>
        </authorList>
    </citation>
    <scope>NUCLEOTIDE SEQUENCE [LARGE SCALE GENOMIC DNA]</scope>
    <source>
        <strain evidence="1 2">CA13</strain>
    </source>
</reference>
<proteinExistence type="predicted"/>
<name>A0A5C5YW90_9BACT</name>
<evidence type="ECO:0000313" key="1">
    <source>
        <dbReference type="EMBL" id="TWT79288.1"/>
    </source>
</evidence>
<organism evidence="1 2">
    <name type="scientific">Novipirellula herctigrandis</name>
    <dbReference type="NCBI Taxonomy" id="2527986"/>
    <lineage>
        <taxon>Bacteria</taxon>
        <taxon>Pseudomonadati</taxon>
        <taxon>Planctomycetota</taxon>
        <taxon>Planctomycetia</taxon>
        <taxon>Pirellulales</taxon>
        <taxon>Pirellulaceae</taxon>
        <taxon>Novipirellula</taxon>
    </lineage>
</organism>
<protein>
    <submittedName>
        <fullName evidence="1">Uncharacterized protein</fullName>
    </submittedName>
</protein>
<sequence>MMFTFSDKREICGLLDEGPDPSDPAWNSDEAHPVRTGTTLRYRIVFRPSIPALSKLLIPKILIKGSCYLC</sequence>